<keyword evidence="3" id="KW-0808">Transferase</keyword>
<dbReference type="GO" id="GO:0016746">
    <property type="term" value="F:acyltransferase activity"/>
    <property type="evidence" value="ECO:0007669"/>
    <property type="project" value="UniProtKB-KW"/>
</dbReference>
<dbReference type="PANTHER" id="PTHR43356:SF3">
    <property type="entry name" value="PHOSPHATE ACETYLTRANSFERASE"/>
    <property type="match status" value="1"/>
</dbReference>
<sequence length="354" mass="38756">MTTSDISFPEANELTKHLFAVLKRHPKRIVFTEGQDERVIRVAAKLVEMEIVAPILLGDKNRIRAMAASMGVSLNFVHVLDPRTASDLDLFCRRLEKMERYRGREVADAREMMARPHNFAAMMIQYSQADGMVSGNQANPALIYRSLINFVKPNPDVAKLYSVVAMVAPHLNHFGSEGMLFLTDCGVNPEPSVDELASFAVETGKLAEHFMGHVPRIALLSHSTHGSMPTASAKKVAAAAVQARELAKLQRLDYEIDGEVQADVALDLAAAEVKVSDKRAEKSADVLVFPNLDAANISFKLLEHVAGAQMYGHLLCGLSRPAAQVPKTVTVESLLGTVALVGVEAIKYRQLYPE</sequence>
<gene>
    <name evidence="6" type="ORF">ACFSQZ_09985</name>
</gene>
<evidence type="ECO:0000256" key="2">
    <source>
        <dbReference type="ARBA" id="ARBA00005656"/>
    </source>
</evidence>
<evidence type="ECO:0000256" key="3">
    <source>
        <dbReference type="ARBA" id="ARBA00022679"/>
    </source>
</evidence>
<dbReference type="PANTHER" id="PTHR43356">
    <property type="entry name" value="PHOSPHATE ACETYLTRANSFERASE"/>
    <property type="match status" value="1"/>
</dbReference>
<evidence type="ECO:0000313" key="7">
    <source>
        <dbReference type="Proteomes" id="UP001597297"/>
    </source>
</evidence>
<organism evidence="6 7">
    <name type="scientific">Rubritalea spongiae</name>
    <dbReference type="NCBI Taxonomy" id="430797"/>
    <lineage>
        <taxon>Bacteria</taxon>
        <taxon>Pseudomonadati</taxon>
        <taxon>Verrucomicrobiota</taxon>
        <taxon>Verrucomicrobiia</taxon>
        <taxon>Verrucomicrobiales</taxon>
        <taxon>Rubritaleaceae</taxon>
        <taxon>Rubritalea</taxon>
    </lineage>
</organism>
<dbReference type="RefSeq" id="WP_377095694.1">
    <property type="nucleotide sequence ID" value="NZ_JBHSJM010000001.1"/>
</dbReference>
<reference evidence="7" key="1">
    <citation type="journal article" date="2019" name="Int. J. Syst. Evol. Microbiol.">
        <title>The Global Catalogue of Microorganisms (GCM) 10K type strain sequencing project: providing services to taxonomists for standard genome sequencing and annotation.</title>
        <authorList>
            <consortium name="The Broad Institute Genomics Platform"/>
            <consortium name="The Broad Institute Genome Sequencing Center for Infectious Disease"/>
            <person name="Wu L."/>
            <person name="Ma J."/>
        </authorList>
    </citation>
    <scope>NUCLEOTIDE SEQUENCE [LARGE SCALE GENOMIC DNA]</scope>
    <source>
        <strain evidence="7">JCM 16545</strain>
    </source>
</reference>
<comment type="similarity">
    <text evidence="2">Belongs to the phosphate acetyltransferase and butyryltransferase family.</text>
</comment>
<evidence type="ECO:0000313" key="6">
    <source>
        <dbReference type="EMBL" id="MFD2276798.1"/>
    </source>
</evidence>
<dbReference type="InterPro" id="IPR002505">
    <property type="entry name" value="PTA_PTB"/>
</dbReference>
<dbReference type="PIRSF" id="PIRSF000428">
    <property type="entry name" value="P_Ac_trans"/>
    <property type="match status" value="1"/>
</dbReference>
<dbReference type="Pfam" id="PF01515">
    <property type="entry name" value="PTA_PTB"/>
    <property type="match status" value="1"/>
</dbReference>
<comment type="catalytic activity">
    <reaction evidence="1">
        <text>acetyl-CoA + phosphate = acetyl phosphate + CoA</text>
        <dbReference type="Rhea" id="RHEA:19521"/>
        <dbReference type="ChEBI" id="CHEBI:22191"/>
        <dbReference type="ChEBI" id="CHEBI:43474"/>
        <dbReference type="ChEBI" id="CHEBI:57287"/>
        <dbReference type="ChEBI" id="CHEBI:57288"/>
        <dbReference type="EC" id="2.3.1.8"/>
    </reaction>
</comment>
<keyword evidence="4 6" id="KW-0012">Acyltransferase</keyword>
<keyword evidence="7" id="KW-1185">Reference proteome</keyword>
<dbReference type="Proteomes" id="UP001597297">
    <property type="component" value="Unassembled WGS sequence"/>
</dbReference>
<dbReference type="InterPro" id="IPR042112">
    <property type="entry name" value="P_AcTrfase_dom2"/>
</dbReference>
<evidence type="ECO:0000259" key="5">
    <source>
        <dbReference type="Pfam" id="PF01515"/>
    </source>
</evidence>
<dbReference type="InterPro" id="IPR042113">
    <property type="entry name" value="P_AcTrfase_dom1"/>
</dbReference>
<comment type="caution">
    <text evidence="6">The sequence shown here is derived from an EMBL/GenBank/DDBJ whole genome shotgun (WGS) entry which is preliminary data.</text>
</comment>
<dbReference type="InterPro" id="IPR050500">
    <property type="entry name" value="Phos_Acetyltrans/Butyryltrans"/>
</dbReference>
<feature type="domain" description="Phosphate acetyl/butaryl transferase" evidence="5">
    <location>
        <begin position="15"/>
        <end position="340"/>
    </location>
</feature>
<dbReference type="InterPro" id="IPR012147">
    <property type="entry name" value="P_Ac_Bu_trans"/>
</dbReference>
<evidence type="ECO:0000256" key="4">
    <source>
        <dbReference type="ARBA" id="ARBA00023315"/>
    </source>
</evidence>
<name>A0ABW5E690_9BACT</name>
<dbReference type="Gene3D" id="3.40.50.10950">
    <property type="match status" value="1"/>
</dbReference>
<protein>
    <submittedName>
        <fullName evidence="6">Phosphate acyltransferase</fullName>
    </submittedName>
</protein>
<dbReference type="SUPFAM" id="SSF53659">
    <property type="entry name" value="Isocitrate/Isopropylmalate dehydrogenase-like"/>
    <property type="match status" value="1"/>
</dbReference>
<dbReference type="Gene3D" id="3.40.50.10750">
    <property type="entry name" value="Isocitrate/Isopropylmalate dehydrogenase-like"/>
    <property type="match status" value="1"/>
</dbReference>
<accession>A0ABW5E690</accession>
<evidence type="ECO:0000256" key="1">
    <source>
        <dbReference type="ARBA" id="ARBA00000705"/>
    </source>
</evidence>
<dbReference type="EMBL" id="JBHUJC010000027">
    <property type="protein sequence ID" value="MFD2276798.1"/>
    <property type="molecule type" value="Genomic_DNA"/>
</dbReference>
<proteinExistence type="inferred from homology"/>